<dbReference type="EMBL" id="JAHKRT010000001">
    <property type="protein sequence ID" value="MBU3076256.1"/>
    <property type="molecule type" value="Genomic_DNA"/>
</dbReference>
<evidence type="ECO:0000313" key="4">
    <source>
        <dbReference type="Proteomes" id="UP000776276"/>
    </source>
</evidence>
<keyword evidence="3" id="KW-0378">Hydrolase</keyword>
<dbReference type="InterPro" id="IPR001967">
    <property type="entry name" value="Peptidase_S11_N"/>
</dbReference>
<dbReference type="Pfam" id="PF00768">
    <property type="entry name" value="Peptidase_S11"/>
    <property type="match status" value="1"/>
</dbReference>
<dbReference type="PANTHER" id="PTHR21581:SF6">
    <property type="entry name" value="TRAFFICKING PROTEIN PARTICLE COMPLEX SUBUNIT 12"/>
    <property type="match status" value="1"/>
</dbReference>
<gene>
    <name evidence="3" type="ORF">KOF26_00110</name>
</gene>
<accession>A0ABS6BEK6</accession>
<keyword evidence="4" id="KW-1185">Reference proteome</keyword>
<dbReference type="SMART" id="SM00936">
    <property type="entry name" value="PBP5_C"/>
    <property type="match status" value="1"/>
</dbReference>
<evidence type="ECO:0000313" key="3">
    <source>
        <dbReference type="EMBL" id="MBU3076256.1"/>
    </source>
</evidence>
<reference evidence="3 4" key="1">
    <citation type="submission" date="2021-06" db="EMBL/GenBank/DDBJ databases">
        <title>Sphingomonas sp. XMGL2, whole genome shotgun sequencing project.</title>
        <authorList>
            <person name="Zhao G."/>
            <person name="Shen L."/>
        </authorList>
    </citation>
    <scope>NUCLEOTIDE SEQUENCE [LARGE SCALE GENOMIC DNA]</scope>
    <source>
        <strain evidence="3 4">XMGL2</strain>
    </source>
</reference>
<evidence type="ECO:0000256" key="1">
    <source>
        <dbReference type="SAM" id="SignalP"/>
    </source>
</evidence>
<dbReference type="InterPro" id="IPR012907">
    <property type="entry name" value="Peptidase_S11_C"/>
</dbReference>
<keyword evidence="3" id="KW-0645">Protease</keyword>
<comment type="caution">
    <text evidence="3">The sequence shown here is derived from an EMBL/GenBank/DDBJ whole genome shotgun (WGS) entry which is preliminary data.</text>
</comment>
<dbReference type="GO" id="GO:0004180">
    <property type="term" value="F:carboxypeptidase activity"/>
    <property type="evidence" value="ECO:0007669"/>
    <property type="project" value="UniProtKB-KW"/>
</dbReference>
<protein>
    <submittedName>
        <fullName evidence="3">D-alanyl-D-alanine carboxypeptidase</fullName>
    </submittedName>
</protein>
<dbReference type="Pfam" id="PF07943">
    <property type="entry name" value="PBP5_C"/>
    <property type="match status" value="1"/>
</dbReference>
<keyword evidence="3" id="KW-0121">Carboxypeptidase</keyword>
<name>A0ABS6BEK6_9SPHN</name>
<feature type="signal peptide" evidence="1">
    <location>
        <begin position="1"/>
        <end position="24"/>
    </location>
</feature>
<feature type="chain" id="PRO_5045406841" evidence="1">
    <location>
        <begin position="25"/>
        <end position="394"/>
    </location>
</feature>
<sequence length="394" mass="41937">MTGPGRMKPAYLVALLSLSAPAIAAAPPFDTTAKVAYLKDLSSGAVLYDKAGDLRMPPASMAKMMTVYVAFDLLKKGELKLDQKFQVRPETWKQWHGPAAGSTMFLSPGEEVSVADLLAGIVTLSGNDACVVLAEGISGTEPAFVSLMNEQARKLGLTNSHFGTSNGWPDNGVTYVTARDLARLAEATIRDHPKLYKDFYSRLDFTWGKTMGSGQDITQANRDPLLGRVAGADGLKTGHTEEAGYGFTGSAEQNGRRLVMVMAGLSSSNERIAQSVSFMNWGFRAWRARPLFAKGKQVQTAEVQLGNAREVGLIAPRDLTVTVPAGAASDMTMKVVYQGPLKAPIKAGDHVADLVVTSADAGQQLLPLVAASDVGPAGFFDRLWAGLRALFGLA</sequence>
<evidence type="ECO:0000259" key="2">
    <source>
        <dbReference type="SMART" id="SM00936"/>
    </source>
</evidence>
<organism evidence="3 4">
    <name type="scientific">Sphingomonas quercus</name>
    <dbReference type="NCBI Taxonomy" id="2842451"/>
    <lineage>
        <taxon>Bacteria</taxon>
        <taxon>Pseudomonadati</taxon>
        <taxon>Pseudomonadota</taxon>
        <taxon>Alphaproteobacteria</taxon>
        <taxon>Sphingomonadales</taxon>
        <taxon>Sphingomonadaceae</taxon>
        <taxon>Sphingomonas</taxon>
    </lineage>
</organism>
<proteinExistence type="predicted"/>
<dbReference type="PANTHER" id="PTHR21581">
    <property type="entry name" value="D-ALANYL-D-ALANINE CARBOXYPEPTIDASE"/>
    <property type="match status" value="1"/>
</dbReference>
<keyword evidence="1" id="KW-0732">Signal</keyword>
<dbReference type="Proteomes" id="UP000776276">
    <property type="component" value="Unassembled WGS sequence"/>
</dbReference>
<feature type="domain" description="Peptidase S11 D-Ala-D-Ala carboxypeptidase A C-terminal" evidence="2">
    <location>
        <begin position="286"/>
        <end position="376"/>
    </location>
</feature>